<feature type="DNA-binding region" description="Homeobox" evidence="7">
    <location>
        <begin position="183"/>
        <end position="242"/>
    </location>
</feature>
<comment type="subcellular location">
    <subcellularLocation>
        <location evidence="1 7 8">Nucleus</location>
    </subcellularLocation>
</comment>
<keyword evidence="12" id="KW-1185">Reference proteome</keyword>
<feature type="domain" description="Homeobox" evidence="10">
    <location>
        <begin position="181"/>
        <end position="241"/>
    </location>
</feature>
<dbReference type="GO" id="GO:0000978">
    <property type="term" value="F:RNA polymerase II cis-regulatory region sequence-specific DNA binding"/>
    <property type="evidence" value="ECO:0007669"/>
    <property type="project" value="TreeGrafter"/>
</dbReference>
<dbReference type="AlphaFoldDB" id="A0AAD9NYS6"/>
<sequence>MFSPLVSTTMTQRAPLASAVDAFKSNNFNVKNLLDLQENSADGYKTAYRIIDAAATAAAAHMGLPDGPSPTPGDRGDFHRGLKGLPISVDFGTASETPTANFDIQNPYSRWFQTTGSLPYPEDLSPRTVESPATKSLGDAEDRDVSADDDPDCKPAAADLDSATSAGEDPTSVDVSSSSSGKKKKRRVLFSKAQTYELERRFRQQRYLSAPEREHLASILRLTPTQVKIWFQNHRYKLKKARQEKGLELVPLPSPRRVAVPVLVRDGKPCQPTVNAGMMTSPEMSLPLSHHHHMTSCYGGQMNVMASAGFGAGLSCMAGGGNSFVVPSAANMNAVSYGMNSMGSVGSLGSMNMGMNNTGMPGYNHPLMQSQTRWW</sequence>
<evidence type="ECO:0000256" key="7">
    <source>
        <dbReference type="PROSITE-ProRule" id="PRU00108"/>
    </source>
</evidence>
<dbReference type="InterPro" id="IPR001356">
    <property type="entry name" value="HD"/>
</dbReference>
<dbReference type="EMBL" id="JAODUO010000248">
    <property type="protein sequence ID" value="KAK2184950.1"/>
    <property type="molecule type" value="Genomic_DNA"/>
</dbReference>
<feature type="region of interest" description="Disordered" evidence="9">
    <location>
        <begin position="115"/>
        <end position="186"/>
    </location>
</feature>
<keyword evidence="3" id="KW-0217">Developmental protein</keyword>
<dbReference type="InterPro" id="IPR009057">
    <property type="entry name" value="Homeodomain-like_sf"/>
</dbReference>
<evidence type="ECO:0000256" key="8">
    <source>
        <dbReference type="RuleBase" id="RU000682"/>
    </source>
</evidence>
<dbReference type="GO" id="GO:0000981">
    <property type="term" value="F:DNA-binding transcription factor activity, RNA polymerase II-specific"/>
    <property type="evidence" value="ECO:0007669"/>
    <property type="project" value="InterPro"/>
</dbReference>
<evidence type="ECO:0000313" key="12">
    <source>
        <dbReference type="Proteomes" id="UP001209878"/>
    </source>
</evidence>
<evidence type="ECO:0000256" key="4">
    <source>
        <dbReference type="ARBA" id="ARBA00023125"/>
    </source>
</evidence>
<dbReference type="PROSITE" id="PS50071">
    <property type="entry name" value="HOMEOBOX_2"/>
    <property type="match status" value="1"/>
</dbReference>
<proteinExistence type="inferred from homology"/>
<protein>
    <recommendedName>
        <fullName evidence="10">Homeobox domain-containing protein</fullName>
    </recommendedName>
</protein>
<evidence type="ECO:0000256" key="3">
    <source>
        <dbReference type="ARBA" id="ARBA00022473"/>
    </source>
</evidence>
<dbReference type="GO" id="GO:0030154">
    <property type="term" value="P:cell differentiation"/>
    <property type="evidence" value="ECO:0007669"/>
    <property type="project" value="TreeGrafter"/>
</dbReference>
<name>A0AAD9NYS6_RIDPI</name>
<dbReference type="CDD" id="cd00086">
    <property type="entry name" value="homeodomain"/>
    <property type="match status" value="1"/>
</dbReference>
<dbReference type="Gene3D" id="1.10.10.60">
    <property type="entry name" value="Homeodomain-like"/>
    <property type="match status" value="1"/>
</dbReference>
<dbReference type="Proteomes" id="UP001209878">
    <property type="component" value="Unassembled WGS sequence"/>
</dbReference>
<evidence type="ECO:0000313" key="11">
    <source>
        <dbReference type="EMBL" id="KAK2184950.1"/>
    </source>
</evidence>
<keyword evidence="6 7" id="KW-0539">Nucleus</keyword>
<dbReference type="InterPro" id="IPR050394">
    <property type="entry name" value="Homeobox_NK-like"/>
</dbReference>
<organism evidence="11 12">
    <name type="scientific">Ridgeia piscesae</name>
    <name type="common">Tubeworm</name>
    <dbReference type="NCBI Taxonomy" id="27915"/>
    <lineage>
        <taxon>Eukaryota</taxon>
        <taxon>Metazoa</taxon>
        <taxon>Spiralia</taxon>
        <taxon>Lophotrochozoa</taxon>
        <taxon>Annelida</taxon>
        <taxon>Polychaeta</taxon>
        <taxon>Sedentaria</taxon>
        <taxon>Canalipalpata</taxon>
        <taxon>Sabellida</taxon>
        <taxon>Siboglinidae</taxon>
        <taxon>Ridgeia</taxon>
    </lineage>
</organism>
<comment type="similarity">
    <text evidence="2">Belongs to the NK-2 homeobox family.</text>
</comment>
<gene>
    <name evidence="11" type="ORF">NP493_242g02002</name>
</gene>
<dbReference type="FunFam" id="1.10.10.60:FF:000101">
    <property type="entry name" value="NK2 homeobox 8"/>
    <property type="match status" value="1"/>
</dbReference>
<evidence type="ECO:0000256" key="9">
    <source>
        <dbReference type="SAM" id="MobiDB-lite"/>
    </source>
</evidence>
<evidence type="ECO:0000256" key="1">
    <source>
        <dbReference type="ARBA" id="ARBA00004123"/>
    </source>
</evidence>
<comment type="caution">
    <text evidence="11">The sequence shown here is derived from an EMBL/GenBank/DDBJ whole genome shotgun (WGS) entry which is preliminary data.</text>
</comment>
<dbReference type="SMART" id="SM00389">
    <property type="entry name" value="HOX"/>
    <property type="match status" value="1"/>
</dbReference>
<evidence type="ECO:0000256" key="2">
    <source>
        <dbReference type="ARBA" id="ARBA00005661"/>
    </source>
</evidence>
<keyword evidence="5 7" id="KW-0371">Homeobox</keyword>
<dbReference type="SUPFAM" id="SSF46689">
    <property type="entry name" value="Homeodomain-like"/>
    <property type="match status" value="1"/>
</dbReference>
<keyword evidence="4 7" id="KW-0238">DNA-binding</keyword>
<dbReference type="Pfam" id="PF00046">
    <property type="entry name" value="Homeodomain"/>
    <property type="match status" value="1"/>
</dbReference>
<dbReference type="PROSITE" id="PS00027">
    <property type="entry name" value="HOMEOBOX_1"/>
    <property type="match status" value="1"/>
</dbReference>
<feature type="region of interest" description="Disordered" evidence="9">
    <location>
        <begin position="62"/>
        <end position="81"/>
    </location>
</feature>
<evidence type="ECO:0000259" key="10">
    <source>
        <dbReference type="PROSITE" id="PS50071"/>
    </source>
</evidence>
<dbReference type="InterPro" id="IPR017970">
    <property type="entry name" value="Homeobox_CS"/>
</dbReference>
<dbReference type="PANTHER" id="PTHR24340:SF82">
    <property type="entry name" value="HOMEOBOX PROTEIN VND"/>
    <property type="match status" value="1"/>
</dbReference>
<evidence type="ECO:0000256" key="6">
    <source>
        <dbReference type="ARBA" id="ARBA00023242"/>
    </source>
</evidence>
<dbReference type="GO" id="GO:0005634">
    <property type="term" value="C:nucleus"/>
    <property type="evidence" value="ECO:0007669"/>
    <property type="project" value="UniProtKB-SubCell"/>
</dbReference>
<evidence type="ECO:0000256" key="5">
    <source>
        <dbReference type="ARBA" id="ARBA00023155"/>
    </source>
</evidence>
<dbReference type="PRINTS" id="PR00024">
    <property type="entry name" value="HOMEOBOX"/>
</dbReference>
<dbReference type="InterPro" id="IPR020479">
    <property type="entry name" value="HD_metazoa"/>
</dbReference>
<accession>A0AAD9NYS6</accession>
<reference evidence="11" key="1">
    <citation type="journal article" date="2023" name="Mol. Biol. Evol.">
        <title>Third-Generation Sequencing Reveals the Adaptive Role of the Epigenome in Three Deep-Sea Polychaetes.</title>
        <authorList>
            <person name="Perez M."/>
            <person name="Aroh O."/>
            <person name="Sun Y."/>
            <person name="Lan Y."/>
            <person name="Juniper S.K."/>
            <person name="Young C.R."/>
            <person name="Angers B."/>
            <person name="Qian P.Y."/>
        </authorList>
    </citation>
    <scope>NUCLEOTIDE SEQUENCE</scope>
    <source>
        <strain evidence="11">R07B-5</strain>
    </source>
</reference>
<dbReference type="PANTHER" id="PTHR24340">
    <property type="entry name" value="HOMEOBOX PROTEIN NKX"/>
    <property type="match status" value="1"/>
</dbReference>